<dbReference type="SUPFAM" id="SSF51206">
    <property type="entry name" value="cAMP-binding domain-like"/>
    <property type="match status" value="1"/>
</dbReference>
<dbReference type="Gene3D" id="2.60.120.10">
    <property type="entry name" value="Jelly Rolls"/>
    <property type="match status" value="1"/>
</dbReference>
<dbReference type="CDD" id="cd00038">
    <property type="entry name" value="CAP_ED"/>
    <property type="match status" value="1"/>
</dbReference>
<proteinExistence type="predicted"/>
<keyword evidence="3" id="KW-1185">Reference proteome</keyword>
<dbReference type="EMBL" id="CP139558">
    <property type="protein sequence ID" value="WPU91233.1"/>
    <property type="molecule type" value="Genomic_DNA"/>
</dbReference>
<dbReference type="InterPro" id="IPR014710">
    <property type="entry name" value="RmlC-like_jellyroll"/>
</dbReference>
<evidence type="ECO:0000259" key="1">
    <source>
        <dbReference type="Pfam" id="PF00027"/>
    </source>
</evidence>
<protein>
    <submittedName>
        <fullName evidence="2">Crp/Fnr family transcriptional regulator</fullName>
    </submittedName>
</protein>
<dbReference type="Pfam" id="PF00027">
    <property type="entry name" value="cNMP_binding"/>
    <property type="match status" value="1"/>
</dbReference>
<dbReference type="Proteomes" id="UP001324380">
    <property type="component" value="Chromosome"/>
</dbReference>
<feature type="domain" description="Cyclic nucleotide-binding" evidence="1">
    <location>
        <begin position="30"/>
        <end position="115"/>
    </location>
</feature>
<gene>
    <name evidence="2" type="ORF">SNE25_18110</name>
</gene>
<evidence type="ECO:0000313" key="3">
    <source>
        <dbReference type="Proteomes" id="UP001324380"/>
    </source>
</evidence>
<name>A0ABZ0TG52_9SPHI</name>
<sequence length="192" mass="22400">MDKQPLKDLFKKSQLLSDGAIEIMVEEYEERHFAKNEFFLKQGKISDSVQLVEGLMRAYTFDHEGNEVTTNFFSKHRAVYDPASFFLQIPSMENIQAVTECLGYTISYEKVNKLFHLLPEFREFGRQMLARELVRSKQRTLAMINQSAEERYANLIKNDYAILQNAPLKHIASYLGITDTSLSRIRRDFSKK</sequence>
<accession>A0ABZ0TG52</accession>
<dbReference type="RefSeq" id="WP_321560400.1">
    <property type="nucleotide sequence ID" value="NZ_CP139558.1"/>
</dbReference>
<organism evidence="2 3">
    <name type="scientific">Mucilaginibacter sabulilitoris</name>
    <dbReference type="NCBI Taxonomy" id="1173583"/>
    <lineage>
        <taxon>Bacteria</taxon>
        <taxon>Pseudomonadati</taxon>
        <taxon>Bacteroidota</taxon>
        <taxon>Sphingobacteriia</taxon>
        <taxon>Sphingobacteriales</taxon>
        <taxon>Sphingobacteriaceae</taxon>
        <taxon>Mucilaginibacter</taxon>
    </lineage>
</organism>
<evidence type="ECO:0000313" key="2">
    <source>
        <dbReference type="EMBL" id="WPU91233.1"/>
    </source>
</evidence>
<dbReference type="InterPro" id="IPR018490">
    <property type="entry name" value="cNMP-bd_dom_sf"/>
</dbReference>
<dbReference type="InterPro" id="IPR000595">
    <property type="entry name" value="cNMP-bd_dom"/>
</dbReference>
<reference evidence="2 3" key="1">
    <citation type="submission" date="2023-11" db="EMBL/GenBank/DDBJ databases">
        <title>Analysis of the Genomes of Mucilaginibacter gossypii cycad 4 and M. sabulilitoris SNA2: microbes with the potential for plant growth promotion.</title>
        <authorList>
            <person name="Hirsch A.M."/>
            <person name="Humm E."/>
            <person name="Rubbi M."/>
            <person name="Del Vecchio G."/>
            <person name="Ha S.M."/>
            <person name="Pellegrini M."/>
            <person name="Gunsalus R.P."/>
        </authorList>
    </citation>
    <scope>NUCLEOTIDE SEQUENCE [LARGE SCALE GENOMIC DNA]</scope>
    <source>
        <strain evidence="2 3">SNA2</strain>
    </source>
</reference>